<reference evidence="2 3" key="1">
    <citation type="submission" date="2024-05" db="EMBL/GenBank/DDBJ databases">
        <authorList>
            <person name="Duchaud E."/>
        </authorList>
    </citation>
    <scope>NUCLEOTIDE SEQUENCE [LARGE SCALE GENOMIC DNA]</scope>
    <source>
        <strain evidence="2">Ena-SAMPLE-TAB-13-05-2024-13:56:06:370-140308</strain>
    </source>
</reference>
<name>A0ABP1F6Y3_9FLAO</name>
<keyword evidence="2" id="KW-0808">Transferase</keyword>
<dbReference type="EMBL" id="CAXJIO010000016">
    <property type="protein sequence ID" value="CAL2104449.1"/>
    <property type="molecule type" value="Genomic_DNA"/>
</dbReference>
<dbReference type="EC" id="2.3.1.79" evidence="2"/>
<dbReference type="InterPro" id="IPR050276">
    <property type="entry name" value="MshD_Acetyltransferase"/>
</dbReference>
<organism evidence="2 3">
    <name type="scientific">Tenacibaculum polynesiense</name>
    <dbReference type="NCBI Taxonomy" id="3137857"/>
    <lineage>
        <taxon>Bacteria</taxon>
        <taxon>Pseudomonadati</taxon>
        <taxon>Bacteroidota</taxon>
        <taxon>Flavobacteriia</taxon>
        <taxon>Flavobacteriales</taxon>
        <taxon>Flavobacteriaceae</taxon>
        <taxon>Tenacibaculum</taxon>
    </lineage>
</organism>
<evidence type="ECO:0000313" key="2">
    <source>
        <dbReference type="EMBL" id="CAL2104449.1"/>
    </source>
</evidence>
<gene>
    <name evidence="2" type="ORF">T190423A01A_70142</name>
</gene>
<dbReference type="InterPro" id="IPR016181">
    <property type="entry name" value="Acyl_CoA_acyltransferase"/>
</dbReference>
<dbReference type="CDD" id="cd04301">
    <property type="entry name" value="NAT_SF"/>
    <property type="match status" value="1"/>
</dbReference>
<feature type="domain" description="N-acetyltransferase" evidence="1">
    <location>
        <begin position="5"/>
        <end position="153"/>
    </location>
</feature>
<dbReference type="RefSeq" id="WP_348718792.1">
    <property type="nucleotide sequence ID" value="NZ_CAXJIO010000016.1"/>
</dbReference>
<keyword evidence="3" id="KW-1185">Reference proteome</keyword>
<dbReference type="Proteomes" id="UP001497527">
    <property type="component" value="Unassembled WGS sequence"/>
</dbReference>
<dbReference type="InterPro" id="IPR000182">
    <property type="entry name" value="GNAT_dom"/>
</dbReference>
<evidence type="ECO:0000313" key="3">
    <source>
        <dbReference type="Proteomes" id="UP001497527"/>
    </source>
</evidence>
<dbReference type="Pfam" id="PF13673">
    <property type="entry name" value="Acetyltransf_10"/>
    <property type="match status" value="1"/>
</dbReference>
<dbReference type="PANTHER" id="PTHR43617">
    <property type="entry name" value="L-AMINO ACID N-ACETYLTRANSFERASE"/>
    <property type="match status" value="1"/>
</dbReference>
<proteinExistence type="predicted"/>
<protein>
    <submittedName>
        <fullName evidence="2">Maltose O-acetyltransferase</fullName>
        <ecNumber evidence="2">2.3.1.79</ecNumber>
    </submittedName>
</protein>
<dbReference type="PROSITE" id="PS51186">
    <property type="entry name" value="GNAT"/>
    <property type="match status" value="1"/>
</dbReference>
<sequence>MNEEVKIERARKEDSETLTELTLRSMNYWSYGEEQIEKWRSKLTISSKYIEEKELYKLTISNNLIGFYSYEEEKSKVAKLNYLFVEPTYIGNGYGKLLMNNFLNQLKKQKYEKVLLDSDPNAEKFYQYFGFKTKGKLETSIPGRFLSMMYLDI</sequence>
<accession>A0ABP1F6Y3</accession>
<dbReference type="GO" id="GO:0008925">
    <property type="term" value="F:maltose O-acetyltransferase activity"/>
    <property type="evidence" value="ECO:0007669"/>
    <property type="project" value="UniProtKB-EC"/>
</dbReference>
<keyword evidence="2" id="KW-0012">Acyltransferase</keyword>
<evidence type="ECO:0000259" key="1">
    <source>
        <dbReference type="PROSITE" id="PS51186"/>
    </source>
</evidence>
<dbReference type="Gene3D" id="3.40.630.30">
    <property type="match status" value="1"/>
</dbReference>
<dbReference type="SUPFAM" id="SSF55729">
    <property type="entry name" value="Acyl-CoA N-acyltransferases (Nat)"/>
    <property type="match status" value="1"/>
</dbReference>
<comment type="caution">
    <text evidence="2">The sequence shown here is derived from an EMBL/GenBank/DDBJ whole genome shotgun (WGS) entry which is preliminary data.</text>
</comment>